<dbReference type="Proteomes" id="UP000593994">
    <property type="component" value="Chromosome"/>
</dbReference>
<name>A0A7S7LW16_9BACT</name>
<comment type="similarity">
    <text evidence="1 2">Belongs to the OprB family.</text>
</comment>
<dbReference type="Gene3D" id="2.40.160.180">
    <property type="entry name" value="Carbohydrate-selective porin OprB"/>
    <property type="match status" value="1"/>
</dbReference>
<dbReference type="PANTHER" id="PTHR37944:SF1">
    <property type="entry name" value="PORIN B"/>
    <property type="match status" value="1"/>
</dbReference>
<dbReference type="GO" id="GO:0016020">
    <property type="term" value="C:membrane"/>
    <property type="evidence" value="ECO:0007669"/>
    <property type="project" value="InterPro"/>
</dbReference>
<evidence type="ECO:0000313" key="4">
    <source>
        <dbReference type="Proteomes" id="UP000593994"/>
    </source>
</evidence>
<dbReference type="EMBL" id="CP054492">
    <property type="protein sequence ID" value="QOY52430.1"/>
    <property type="molecule type" value="Genomic_DNA"/>
</dbReference>
<sequence length="388" mass="42839">MLRYILLISLLFSVGFTSLLAEEKSYKDGFTVDAVLSADFIRNIDGGIEEDGTILGNFDLTIELDTQKAGLWDNGTFFAYFLGNLYTNEWMTSHVGDWQVSSSLEAVEAFRLYEFWYDHTFSDSLSLLVGMHDYNSEFIVLEYGLLFTHSSFGIQPDVAQVGPSIFPIASLATRVAVKPTQNSYVLAAVYDGVAGDPNYPKKTTIELNNSDGVFASLEAGLVSSEVYEADYYKLALGVWQHTAKVENFAGIVDDKNSGVYLIGEKTIFANSNGALGAFFQLGFADSGRNQVDRYWGVGLNYKGLLSGRSDDLLGLAVGSAINSNEYKDYELTKDNVVDSSETAIELTYEVELYSWLVVQPLIQHILNPSMDKTIDDSTIVGARISLVY</sequence>
<protein>
    <submittedName>
        <fullName evidence="3">Carbohydrate porin</fullName>
    </submittedName>
</protein>
<reference evidence="3 4" key="1">
    <citation type="submission" date="2020-05" db="EMBL/GenBank/DDBJ databases">
        <title>Sulfurimonas marisnigri, sp. nov., and Sulfurimonas baltica, sp. nov., manganese oxide reducing chemolithoautotrophs of the class Epsilonproteobacteria isolated from the pelagic redoxclines of the Black and Baltic Seas and emended description of the genus Sulfurimonas.</title>
        <authorList>
            <person name="Henkel J.V."/>
            <person name="Laudan C."/>
            <person name="Werner J."/>
            <person name="Neu T."/>
            <person name="Plewe S."/>
            <person name="Sproer C."/>
            <person name="Bunk B."/>
            <person name="Schulz-Vogt H.N."/>
        </authorList>
    </citation>
    <scope>NUCLEOTIDE SEQUENCE [LARGE SCALE GENOMIC DNA]</scope>
    <source>
        <strain evidence="3 4">GD2</strain>
    </source>
</reference>
<accession>A0A7S7LW16</accession>
<evidence type="ECO:0000256" key="1">
    <source>
        <dbReference type="ARBA" id="ARBA00008769"/>
    </source>
</evidence>
<evidence type="ECO:0000256" key="2">
    <source>
        <dbReference type="RuleBase" id="RU363072"/>
    </source>
</evidence>
<organism evidence="3 4">
    <name type="scientific">Candidatus Sulfurimonas baltica</name>
    <dbReference type="NCBI Taxonomy" id="2740404"/>
    <lineage>
        <taxon>Bacteria</taxon>
        <taxon>Pseudomonadati</taxon>
        <taxon>Campylobacterota</taxon>
        <taxon>Epsilonproteobacteria</taxon>
        <taxon>Campylobacterales</taxon>
        <taxon>Sulfurimonadaceae</taxon>
        <taxon>Sulfurimonas</taxon>
    </lineage>
</organism>
<dbReference type="KEGG" id="sbal:HUE88_01665"/>
<proteinExistence type="inferred from homology"/>
<dbReference type="PANTHER" id="PTHR37944">
    <property type="entry name" value="PORIN B"/>
    <property type="match status" value="1"/>
</dbReference>
<dbReference type="InterPro" id="IPR038673">
    <property type="entry name" value="OprB_sf"/>
</dbReference>
<dbReference type="InterPro" id="IPR052932">
    <property type="entry name" value="OprB_Porin"/>
</dbReference>
<dbReference type="AlphaFoldDB" id="A0A7S7LW16"/>
<dbReference type="RefSeq" id="WP_194370477.1">
    <property type="nucleotide sequence ID" value="NZ_CP054492.1"/>
</dbReference>
<keyword evidence="4" id="KW-1185">Reference proteome</keyword>
<dbReference type="GO" id="GO:0008643">
    <property type="term" value="P:carbohydrate transport"/>
    <property type="evidence" value="ECO:0007669"/>
    <property type="project" value="InterPro"/>
</dbReference>
<dbReference type="Pfam" id="PF04966">
    <property type="entry name" value="OprB"/>
    <property type="match status" value="1"/>
</dbReference>
<evidence type="ECO:0000313" key="3">
    <source>
        <dbReference type="EMBL" id="QOY52430.1"/>
    </source>
</evidence>
<dbReference type="InterPro" id="IPR007049">
    <property type="entry name" value="Carb-sel_porin_OprB"/>
</dbReference>
<dbReference type="GO" id="GO:0015288">
    <property type="term" value="F:porin activity"/>
    <property type="evidence" value="ECO:0007669"/>
    <property type="project" value="InterPro"/>
</dbReference>
<gene>
    <name evidence="3" type="ORF">HUE88_01665</name>
</gene>